<sequence length="56" mass="6454">MWTTLSASRWICLLTLTVVMLVSASQGKTELKLLNIRVKTCYEQKPREGCQRHAFL</sequence>
<feature type="signal peptide" evidence="1">
    <location>
        <begin position="1"/>
        <end position="24"/>
    </location>
</feature>
<name>A0A671YDX9_SPAAU</name>
<dbReference type="GeneTree" id="ENSGT00940000178471"/>
<dbReference type="AlphaFoldDB" id="A0A671YDX9"/>
<reference evidence="2" key="2">
    <citation type="submission" date="2025-08" db="UniProtKB">
        <authorList>
            <consortium name="Ensembl"/>
        </authorList>
    </citation>
    <scope>IDENTIFICATION</scope>
</reference>
<keyword evidence="1" id="KW-0732">Signal</keyword>
<organism evidence="2 3">
    <name type="scientific">Sparus aurata</name>
    <name type="common">Gilthead sea bream</name>
    <dbReference type="NCBI Taxonomy" id="8175"/>
    <lineage>
        <taxon>Eukaryota</taxon>
        <taxon>Metazoa</taxon>
        <taxon>Chordata</taxon>
        <taxon>Craniata</taxon>
        <taxon>Vertebrata</taxon>
        <taxon>Euteleostomi</taxon>
        <taxon>Actinopterygii</taxon>
        <taxon>Neopterygii</taxon>
        <taxon>Teleostei</taxon>
        <taxon>Neoteleostei</taxon>
        <taxon>Acanthomorphata</taxon>
        <taxon>Eupercaria</taxon>
        <taxon>Spariformes</taxon>
        <taxon>Sparidae</taxon>
        <taxon>Sparus</taxon>
    </lineage>
</organism>
<protein>
    <submittedName>
        <fullName evidence="2">Uncharacterized protein</fullName>
    </submittedName>
</protein>
<dbReference type="Proteomes" id="UP000472265">
    <property type="component" value="Chromosome 19"/>
</dbReference>
<reference evidence="2" key="1">
    <citation type="submission" date="2021-04" db="EMBL/GenBank/DDBJ databases">
        <authorList>
            <consortium name="Wellcome Sanger Institute Data Sharing"/>
        </authorList>
    </citation>
    <scope>NUCLEOTIDE SEQUENCE [LARGE SCALE GENOMIC DNA]</scope>
</reference>
<proteinExistence type="predicted"/>
<evidence type="ECO:0000313" key="2">
    <source>
        <dbReference type="Ensembl" id="ENSSAUP00010061122.1"/>
    </source>
</evidence>
<feature type="chain" id="PRO_5025425658" evidence="1">
    <location>
        <begin position="25"/>
        <end position="56"/>
    </location>
</feature>
<evidence type="ECO:0000256" key="1">
    <source>
        <dbReference type="SAM" id="SignalP"/>
    </source>
</evidence>
<keyword evidence="3" id="KW-1185">Reference proteome</keyword>
<evidence type="ECO:0000313" key="3">
    <source>
        <dbReference type="Proteomes" id="UP000472265"/>
    </source>
</evidence>
<reference evidence="2" key="3">
    <citation type="submission" date="2025-09" db="UniProtKB">
        <authorList>
            <consortium name="Ensembl"/>
        </authorList>
    </citation>
    <scope>IDENTIFICATION</scope>
</reference>
<dbReference type="InParanoid" id="A0A671YDX9"/>
<accession>A0A671YDX9</accession>
<dbReference type="Ensembl" id="ENSSAUT00010064077.1">
    <property type="protein sequence ID" value="ENSSAUP00010061122.1"/>
    <property type="gene ID" value="ENSSAUG00010024712.1"/>
</dbReference>